<accession>A0A9K3MXY7</accession>
<keyword evidence="1" id="KW-1133">Transmembrane helix</keyword>
<evidence type="ECO:0000313" key="3">
    <source>
        <dbReference type="Proteomes" id="UP000215914"/>
    </source>
</evidence>
<dbReference type="EMBL" id="MNCJ02000327">
    <property type="protein sequence ID" value="KAF5779303.1"/>
    <property type="molecule type" value="Genomic_DNA"/>
</dbReference>
<evidence type="ECO:0000256" key="1">
    <source>
        <dbReference type="SAM" id="Phobius"/>
    </source>
</evidence>
<keyword evidence="1" id="KW-0472">Membrane</keyword>
<keyword evidence="3" id="KW-1185">Reference proteome</keyword>
<dbReference type="Gramene" id="mRNA:HanXRQr2_Chr12g0557781">
    <property type="protein sequence ID" value="CDS:HanXRQr2_Chr12g0557781.1"/>
    <property type="gene ID" value="HanXRQr2_Chr12g0557781"/>
</dbReference>
<reference evidence="2" key="1">
    <citation type="journal article" date="2017" name="Nature">
        <title>The sunflower genome provides insights into oil metabolism, flowering and Asterid evolution.</title>
        <authorList>
            <person name="Badouin H."/>
            <person name="Gouzy J."/>
            <person name="Grassa C.J."/>
            <person name="Murat F."/>
            <person name="Staton S.E."/>
            <person name="Cottret L."/>
            <person name="Lelandais-Briere C."/>
            <person name="Owens G.L."/>
            <person name="Carrere S."/>
            <person name="Mayjonade B."/>
            <person name="Legrand L."/>
            <person name="Gill N."/>
            <person name="Kane N.C."/>
            <person name="Bowers J.E."/>
            <person name="Hubner S."/>
            <person name="Bellec A."/>
            <person name="Berard A."/>
            <person name="Berges H."/>
            <person name="Blanchet N."/>
            <person name="Boniface M.C."/>
            <person name="Brunel D."/>
            <person name="Catrice O."/>
            <person name="Chaidir N."/>
            <person name="Claudel C."/>
            <person name="Donnadieu C."/>
            <person name="Faraut T."/>
            <person name="Fievet G."/>
            <person name="Helmstetter N."/>
            <person name="King M."/>
            <person name="Knapp S.J."/>
            <person name="Lai Z."/>
            <person name="Le Paslier M.C."/>
            <person name="Lippi Y."/>
            <person name="Lorenzon L."/>
            <person name="Mandel J.R."/>
            <person name="Marage G."/>
            <person name="Marchand G."/>
            <person name="Marquand E."/>
            <person name="Bret-Mestries E."/>
            <person name="Morien E."/>
            <person name="Nambeesan S."/>
            <person name="Nguyen T."/>
            <person name="Pegot-Espagnet P."/>
            <person name="Pouilly N."/>
            <person name="Raftis F."/>
            <person name="Sallet E."/>
            <person name="Schiex T."/>
            <person name="Thomas J."/>
            <person name="Vandecasteele C."/>
            <person name="Vares D."/>
            <person name="Vear F."/>
            <person name="Vautrin S."/>
            <person name="Crespi M."/>
            <person name="Mangin B."/>
            <person name="Burke J.M."/>
            <person name="Salse J."/>
            <person name="Munos S."/>
            <person name="Vincourt P."/>
            <person name="Rieseberg L.H."/>
            <person name="Langlade N.B."/>
        </authorList>
    </citation>
    <scope>NUCLEOTIDE SEQUENCE</scope>
    <source>
        <tissue evidence="2">Leaves</tissue>
    </source>
</reference>
<keyword evidence="1" id="KW-0812">Transmembrane</keyword>
<sequence>MRPFARLFGTFTIGITGSTHITTIFYTCTPTIPSFFCTLRGSPLGINFSLFLLRRGGRVHILLAGGTYIKSHKEF</sequence>
<evidence type="ECO:0000313" key="2">
    <source>
        <dbReference type="EMBL" id="KAF5779303.1"/>
    </source>
</evidence>
<name>A0A9K3MXY7_HELAN</name>
<protein>
    <submittedName>
        <fullName evidence="2">Uncharacterized protein</fullName>
    </submittedName>
</protein>
<comment type="caution">
    <text evidence="2">The sequence shown here is derived from an EMBL/GenBank/DDBJ whole genome shotgun (WGS) entry which is preliminary data.</text>
</comment>
<feature type="transmembrane region" description="Helical" evidence="1">
    <location>
        <begin position="32"/>
        <end position="53"/>
    </location>
</feature>
<dbReference type="AlphaFoldDB" id="A0A9K3MXY7"/>
<organism evidence="2 3">
    <name type="scientific">Helianthus annuus</name>
    <name type="common">Common sunflower</name>
    <dbReference type="NCBI Taxonomy" id="4232"/>
    <lineage>
        <taxon>Eukaryota</taxon>
        <taxon>Viridiplantae</taxon>
        <taxon>Streptophyta</taxon>
        <taxon>Embryophyta</taxon>
        <taxon>Tracheophyta</taxon>
        <taxon>Spermatophyta</taxon>
        <taxon>Magnoliopsida</taxon>
        <taxon>eudicotyledons</taxon>
        <taxon>Gunneridae</taxon>
        <taxon>Pentapetalae</taxon>
        <taxon>asterids</taxon>
        <taxon>campanulids</taxon>
        <taxon>Asterales</taxon>
        <taxon>Asteraceae</taxon>
        <taxon>Asteroideae</taxon>
        <taxon>Heliantheae alliance</taxon>
        <taxon>Heliantheae</taxon>
        <taxon>Helianthus</taxon>
    </lineage>
</organism>
<dbReference type="Proteomes" id="UP000215914">
    <property type="component" value="Unassembled WGS sequence"/>
</dbReference>
<feature type="transmembrane region" description="Helical" evidence="1">
    <location>
        <begin position="7"/>
        <end position="26"/>
    </location>
</feature>
<proteinExistence type="predicted"/>
<gene>
    <name evidence="2" type="ORF">HanXRQr2_Chr12g0557781</name>
</gene>
<reference evidence="2" key="2">
    <citation type="submission" date="2020-06" db="EMBL/GenBank/DDBJ databases">
        <title>Helianthus annuus Genome sequencing and assembly Release 2.</title>
        <authorList>
            <person name="Gouzy J."/>
            <person name="Langlade N."/>
            <person name="Munos S."/>
        </authorList>
    </citation>
    <scope>NUCLEOTIDE SEQUENCE</scope>
    <source>
        <tissue evidence="2">Leaves</tissue>
    </source>
</reference>